<dbReference type="Proteomes" id="UP000006038">
    <property type="component" value="Chromosome 5"/>
</dbReference>
<dbReference type="AlphaFoldDB" id="J3M6L0"/>
<organism evidence="2">
    <name type="scientific">Oryza brachyantha</name>
    <name type="common">malo sina</name>
    <dbReference type="NCBI Taxonomy" id="4533"/>
    <lineage>
        <taxon>Eukaryota</taxon>
        <taxon>Viridiplantae</taxon>
        <taxon>Streptophyta</taxon>
        <taxon>Embryophyta</taxon>
        <taxon>Tracheophyta</taxon>
        <taxon>Spermatophyta</taxon>
        <taxon>Magnoliopsida</taxon>
        <taxon>Liliopsida</taxon>
        <taxon>Poales</taxon>
        <taxon>Poaceae</taxon>
        <taxon>BOP clade</taxon>
        <taxon>Oryzoideae</taxon>
        <taxon>Oryzeae</taxon>
        <taxon>Oryzinae</taxon>
        <taxon>Oryza</taxon>
    </lineage>
</organism>
<evidence type="ECO:0000313" key="2">
    <source>
        <dbReference type="EnsemblPlants" id="OB05G22340.1"/>
    </source>
</evidence>
<protein>
    <submittedName>
        <fullName evidence="2">Uncharacterized protein</fullName>
    </submittedName>
</protein>
<evidence type="ECO:0000256" key="1">
    <source>
        <dbReference type="SAM" id="Phobius"/>
    </source>
</evidence>
<dbReference type="HOGENOM" id="CLU_2403177_0_0_1"/>
<reference evidence="2" key="2">
    <citation type="submission" date="2013-04" db="UniProtKB">
        <authorList>
            <consortium name="EnsemblPlants"/>
        </authorList>
    </citation>
    <scope>IDENTIFICATION</scope>
</reference>
<accession>J3M6L0</accession>
<dbReference type="Gramene" id="OB05G22340.1">
    <property type="protein sequence ID" value="OB05G22340.1"/>
    <property type="gene ID" value="OB05G22340"/>
</dbReference>
<keyword evidence="1" id="KW-0812">Transmembrane</keyword>
<feature type="transmembrane region" description="Helical" evidence="1">
    <location>
        <begin position="24"/>
        <end position="43"/>
    </location>
</feature>
<name>J3M6L0_ORYBR</name>
<keyword evidence="1" id="KW-1133">Transmembrane helix</keyword>
<evidence type="ECO:0000313" key="3">
    <source>
        <dbReference type="Proteomes" id="UP000006038"/>
    </source>
</evidence>
<keyword evidence="3" id="KW-1185">Reference proteome</keyword>
<keyword evidence="1" id="KW-0472">Membrane</keyword>
<dbReference type="EnsemblPlants" id="OB05G22340.1">
    <property type="protein sequence ID" value="OB05G22340.1"/>
    <property type="gene ID" value="OB05G22340"/>
</dbReference>
<reference evidence="2" key="1">
    <citation type="journal article" date="2013" name="Nat. Commun.">
        <title>Whole-genome sequencing of Oryza brachyantha reveals mechanisms underlying Oryza genome evolution.</title>
        <authorList>
            <person name="Chen J."/>
            <person name="Huang Q."/>
            <person name="Gao D."/>
            <person name="Wang J."/>
            <person name="Lang Y."/>
            <person name="Liu T."/>
            <person name="Li B."/>
            <person name="Bai Z."/>
            <person name="Luis Goicoechea J."/>
            <person name="Liang C."/>
            <person name="Chen C."/>
            <person name="Zhang W."/>
            <person name="Sun S."/>
            <person name="Liao Y."/>
            <person name="Zhang X."/>
            <person name="Yang L."/>
            <person name="Song C."/>
            <person name="Wang M."/>
            <person name="Shi J."/>
            <person name="Liu G."/>
            <person name="Liu J."/>
            <person name="Zhou H."/>
            <person name="Zhou W."/>
            <person name="Yu Q."/>
            <person name="An N."/>
            <person name="Chen Y."/>
            <person name="Cai Q."/>
            <person name="Wang B."/>
            <person name="Liu B."/>
            <person name="Min J."/>
            <person name="Huang Y."/>
            <person name="Wu H."/>
            <person name="Li Z."/>
            <person name="Zhang Y."/>
            <person name="Yin Y."/>
            <person name="Song W."/>
            <person name="Jiang J."/>
            <person name="Jackson S.A."/>
            <person name="Wing R.A."/>
            <person name="Wang J."/>
            <person name="Chen M."/>
        </authorList>
    </citation>
    <scope>NUCLEOTIDE SEQUENCE [LARGE SCALE GENOMIC DNA]</scope>
    <source>
        <strain evidence="2">cv. IRGC 101232</strain>
    </source>
</reference>
<proteinExistence type="predicted"/>
<sequence>MKRWDGCSVGGWCRVWFGYDVSRVVYYIALKALYSVCIYIYIYEDKNKLNVCWPYLYRWSMSGMDKMDGSCHGHMDGLLCTESFLSYHLQCDG</sequence>